<dbReference type="GO" id="GO:0004673">
    <property type="term" value="F:protein histidine kinase activity"/>
    <property type="evidence" value="ECO:0007669"/>
    <property type="project" value="UniProtKB-EC"/>
</dbReference>
<evidence type="ECO:0000313" key="10">
    <source>
        <dbReference type="EMBL" id="PXY01068.1"/>
    </source>
</evidence>
<dbReference type="GO" id="GO:0000160">
    <property type="term" value="P:phosphorelay signal transduction system"/>
    <property type="evidence" value="ECO:0007669"/>
    <property type="project" value="UniProtKB-KW"/>
</dbReference>
<protein>
    <recommendedName>
        <fullName evidence="2">histidine kinase</fullName>
        <ecNumber evidence="2">2.7.13.3</ecNumber>
    </recommendedName>
</protein>
<name>A0A2V3ZXD5_9BACT</name>
<keyword evidence="8" id="KW-0472">Membrane</keyword>
<feature type="domain" description="Histidine kinase" evidence="9">
    <location>
        <begin position="230"/>
        <end position="449"/>
    </location>
</feature>
<comment type="catalytic activity">
    <reaction evidence="1">
        <text>ATP + protein L-histidine = ADP + protein N-phospho-L-histidine.</text>
        <dbReference type="EC" id="2.7.13.3"/>
    </reaction>
</comment>
<evidence type="ECO:0000259" key="9">
    <source>
        <dbReference type="PROSITE" id="PS50109"/>
    </source>
</evidence>
<keyword evidence="8" id="KW-1133">Transmembrane helix</keyword>
<dbReference type="GO" id="GO:0005524">
    <property type="term" value="F:ATP binding"/>
    <property type="evidence" value="ECO:0007669"/>
    <property type="project" value="UniProtKB-KW"/>
</dbReference>
<dbReference type="OrthoDB" id="1931120at2"/>
<dbReference type="PRINTS" id="PR00344">
    <property type="entry name" value="BCTRLSENSOR"/>
</dbReference>
<reference evidence="10 11" key="1">
    <citation type="submission" date="2018-05" db="EMBL/GenBank/DDBJ databases">
        <title>Marinifilum breve JC075T sp. nov., a marine bacterium isolated from Yongle Blue Hole in the South China Sea.</title>
        <authorList>
            <person name="Fu T."/>
        </authorList>
    </citation>
    <scope>NUCLEOTIDE SEQUENCE [LARGE SCALE GENOMIC DNA]</scope>
    <source>
        <strain evidence="10 11">JC075</strain>
    </source>
</reference>
<evidence type="ECO:0000256" key="8">
    <source>
        <dbReference type="SAM" id="Phobius"/>
    </source>
</evidence>
<dbReference type="InterPro" id="IPR004358">
    <property type="entry name" value="Sig_transdc_His_kin-like_C"/>
</dbReference>
<keyword evidence="3" id="KW-0808">Transferase</keyword>
<dbReference type="EC" id="2.7.13.3" evidence="2"/>
<dbReference type="PANTHER" id="PTHR43065:SF46">
    <property type="entry name" value="C4-DICARBOXYLATE TRANSPORT SENSOR PROTEIN DCTB"/>
    <property type="match status" value="1"/>
</dbReference>
<dbReference type="AlphaFoldDB" id="A0A2V3ZXD5"/>
<dbReference type="Proteomes" id="UP000248079">
    <property type="component" value="Unassembled WGS sequence"/>
</dbReference>
<organism evidence="10 11">
    <name type="scientific">Marinifilum breve</name>
    <dbReference type="NCBI Taxonomy" id="2184082"/>
    <lineage>
        <taxon>Bacteria</taxon>
        <taxon>Pseudomonadati</taxon>
        <taxon>Bacteroidota</taxon>
        <taxon>Bacteroidia</taxon>
        <taxon>Marinilabiliales</taxon>
        <taxon>Marinifilaceae</taxon>
    </lineage>
</organism>
<evidence type="ECO:0000256" key="1">
    <source>
        <dbReference type="ARBA" id="ARBA00000085"/>
    </source>
</evidence>
<evidence type="ECO:0000256" key="7">
    <source>
        <dbReference type="ARBA" id="ARBA00023012"/>
    </source>
</evidence>
<gene>
    <name evidence="10" type="ORF">DF185_10465</name>
</gene>
<dbReference type="EMBL" id="QFLI01000004">
    <property type="protein sequence ID" value="PXY01068.1"/>
    <property type="molecule type" value="Genomic_DNA"/>
</dbReference>
<dbReference type="Gene3D" id="3.30.565.10">
    <property type="entry name" value="Histidine kinase-like ATPase, C-terminal domain"/>
    <property type="match status" value="1"/>
</dbReference>
<proteinExistence type="predicted"/>
<dbReference type="RefSeq" id="WP_110360699.1">
    <property type="nucleotide sequence ID" value="NZ_QFLI01000004.1"/>
</dbReference>
<keyword evidence="6" id="KW-0067">ATP-binding</keyword>
<evidence type="ECO:0000313" key="11">
    <source>
        <dbReference type="Proteomes" id="UP000248079"/>
    </source>
</evidence>
<feature type="transmembrane region" description="Helical" evidence="8">
    <location>
        <begin position="35"/>
        <end position="55"/>
    </location>
</feature>
<keyword evidence="7" id="KW-0902">Two-component regulatory system</keyword>
<evidence type="ECO:0000256" key="5">
    <source>
        <dbReference type="ARBA" id="ARBA00022777"/>
    </source>
</evidence>
<dbReference type="InterPro" id="IPR003594">
    <property type="entry name" value="HATPase_dom"/>
</dbReference>
<keyword evidence="11" id="KW-1185">Reference proteome</keyword>
<keyword evidence="5" id="KW-0418">Kinase</keyword>
<dbReference type="InterPro" id="IPR036890">
    <property type="entry name" value="HATPase_C_sf"/>
</dbReference>
<evidence type="ECO:0000256" key="4">
    <source>
        <dbReference type="ARBA" id="ARBA00022741"/>
    </source>
</evidence>
<feature type="transmembrane region" description="Helical" evidence="8">
    <location>
        <begin position="7"/>
        <end position="29"/>
    </location>
</feature>
<dbReference type="SUPFAM" id="SSF55874">
    <property type="entry name" value="ATPase domain of HSP90 chaperone/DNA topoisomerase II/histidine kinase"/>
    <property type="match status" value="1"/>
</dbReference>
<dbReference type="SMART" id="SM00387">
    <property type="entry name" value="HATPase_c"/>
    <property type="match status" value="1"/>
</dbReference>
<dbReference type="InterPro" id="IPR005467">
    <property type="entry name" value="His_kinase_dom"/>
</dbReference>
<evidence type="ECO:0000256" key="2">
    <source>
        <dbReference type="ARBA" id="ARBA00012438"/>
    </source>
</evidence>
<keyword evidence="4" id="KW-0547">Nucleotide-binding</keyword>
<dbReference type="Pfam" id="PF02518">
    <property type="entry name" value="HATPase_c"/>
    <property type="match status" value="1"/>
</dbReference>
<keyword evidence="8" id="KW-0812">Transmembrane</keyword>
<evidence type="ECO:0000256" key="6">
    <source>
        <dbReference type="ARBA" id="ARBA00022840"/>
    </source>
</evidence>
<sequence length="449" mass="51847">MIYRRFYIGIIVQVILISLTPVLFLFVHAREYMVVTTYSLAVLWVLQIVYLLHYVNKTNRDLSRFFDAFQYQDSTLVFNEQKKDKAFKNLHQSFNHIINAFGKVKIEKEKDFIFFQHTLELVGIGLLAFDTEGNVKLCNSSFKELFLVEDFSNISDLECIDQEFPDFLKRTKSGKQKLRNYLVKNRILKLAVKATSFRLEDEQLKVVAFQDIKNAVDKGEMDAMHKLIRVFAHEITNSVSPISMLSGSLIELYQNHEEKSKDDWIDEGTISNTIMGLSTIRKRSKGLLAFVDEYKNLTHLPKPNFELIPMEKLFMQIETLFKEELKAEQIEFTYHLPSKDQELIADEKLITQVLINLVRNSIDAMKETENKTLSISTGEANPVNFIIIRDNGAGIPDDVIDNVFTPFFTTKEKGSGIGLNLSRQIMRLHSGTIAVRSKPNRLTEFTLQF</sequence>
<accession>A0A2V3ZXD5</accession>
<dbReference type="PANTHER" id="PTHR43065">
    <property type="entry name" value="SENSOR HISTIDINE KINASE"/>
    <property type="match status" value="1"/>
</dbReference>
<evidence type="ECO:0000256" key="3">
    <source>
        <dbReference type="ARBA" id="ARBA00022679"/>
    </source>
</evidence>
<dbReference type="PROSITE" id="PS50109">
    <property type="entry name" value="HIS_KIN"/>
    <property type="match status" value="1"/>
</dbReference>
<comment type="caution">
    <text evidence="10">The sequence shown here is derived from an EMBL/GenBank/DDBJ whole genome shotgun (WGS) entry which is preliminary data.</text>
</comment>